<proteinExistence type="predicted"/>
<keyword evidence="1" id="KW-1133">Transmembrane helix</keyword>
<protein>
    <submittedName>
        <fullName evidence="2">Uncharacterized protein</fullName>
    </submittedName>
</protein>
<evidence type="ECO:0000313" key="3">
    <source>
        <dbReference type="Proteomes" id="UP001458880"/>
    </source>
</evidence>
<comment type="caution">
    <text evidence="2">The sequence shown here is derived from an EMBL/GenBank/DDBJ whole genome shotgun (WGS) entry which is preliminary data.</text>
</comment>
<dbReference type="Proteomes" id="UP001458880">
    <property type="component" value="Unassembled WGS sequence"/>
</dbReference>
<evidence type="ECO:0000256" key="1">
    <source>
        <dbReference type="SAM" id="Phobius"/>
    </source>
</evidence>
<dbReference type="PANTHER" id="PTHR31965">
    <property type="entry name" value="TRANSMEMBRANE PROTEIN 42"/>
    <property type="match status" value="1"/>
</dbReference>
<gene>
    <name evidence="2" type="ORF">QE152_g12726</name>
</gene>
<feature type="transmembrane region" description="Helical" evidence="1">
    <location>
        <begin position="34"/>
        <end position="55"/>
    </location>
</feature>
<reference evidence="2 3" key="1">
    <citation type="journal article" date="2024" name="BMC Genomics">
        <title>De novo assembly and annotation of Popillia japonica's genome with initial clues to its potential as an invasive pest.</title>
        <authorList>
            <person name="Cucini C."/>
            <person name="Boschi S."/>
            <person name="Funari R."/>
            <person name="Cardaioli E."/>
            <person name="Iannotti N."/>
            <person name="Marturano G."/>
            <person name="Paoli F."/>
            <person name="Bruttini M."/>
            <person name="Carapelli A."/>
            <person name="Frati F."/>
            <person name="Nardi F."/>
        </authorList>
    </citation>
    <scope>NUCLEOTIDE SEQUENCE [LARGE SCALE GENOMIC DNA]</scope>
    <source>
        <strain evidence="2">DMR45628</strain>
    </source>
</reference>
<keyword evidence="1" id="KW-0472">Membrane</keyword>
<name>A0AAW1LP07_POPJA</name>
<evidence type="ECO:0000313" key="2">
    <source>
        <dbReference type="EMBL" id="KAK9736231.1"/>
    </source>
</evidence>
<dbReference type="InterPro" id="IPR039632">
    <property type="entry name" value="TMEM42"/>
</dbReference>
<organism evidence="2 3">
    <name type="scientific">Popillia japonica</name>
    <name type="common">Japanese beetle</name>
    <dbReference type="NCBI Taxonomy" id="7064"/>
    <lineage>
        <taxon>Eukaryota</taxon>
        <taxon>Metazoa</taxon>
        <taxon>Ecdysozoa</taxon>
        <taxon>Arthropoda</taxon>
        <taxon>Hexapoda</taxon>
        <taxon>Insecta</taxon>
        <taxon>Pterygota</taxon>
        <taxon>Neoptera</taxon>
        <taxon>Endopterygota</taxon>
        <taxon>Coleoptera</taxon>
        <taxon>Polyphaga</taxon>
        <taxon>Scarabaeiformia</taxon>
        <taxon>Scarabaeidae</taxon>
        <taxon>Rutelinae</taxon>
        <taxon>Popillia</taxon>
    </lineage>
</organism>
<dbReference type="EMBL" id="JASPKY010000117">
    <property type="protein sequence ID" value="KAK9736231.1"/>
    <property type="molecule type" value="Genomic_DNA"/>
</dbReference>
<keyword evidence="1" id="KW-0812">Transmembrane</keyword>
<dbReference type="AlphaFoldDB" id="A0AAW1LP07"/>
<accession>A0AAW1LP07</accession>
<sequence>MFQQYHYAILSGVCAASASIFGKFSGSPYLHDLFLARILFFALMVLSNACVWMLLVKSLQNSSSITAVTISTAANYLVSGLCGYLVFGDDEDMSADHKLPKLE</sequence>
<keyword evidence="3" id="KW-1185">Reference proteome</keyword>
<feature type="transmembrane region" description="Helical" evidence="1">
    <location>
        <begin position="67"/>
        <end position="87"/>
    </location>
</feature>
<feature type="transmembrane region" description="Helical" evidence="1">
    <location>
        <begin position="5"/>
        <end position="22"/>
    </location>
</feature>
<dbReference type="PANTHER" id="PTHR31965:SF1">
    <property type="entry name" value="TRANSMEMBRANE PROTEIN 42"/>
    <property type="match status" value="1"/>
</dbReference>